<evidence type="ECO:0000313" key="2">
    <source>
        <dbReference type="Proteomes" id="UP000007264"/>
    </source>
</evidence>
<dbReference type="GeneID" id="17036374"/>
<reference evidence="1 2" key="1">
    <citation type="journal article" date="2012" name="Genome Biol.">
        <title>The genome of the polar eukaryotic microalga coccomyxa subellipsoidea reveals traits of cold adaptation.</title>
        <authorList>
            <person name="Blanc G."/>
            <person name="Agarkova I."/>
            <person name="Grimwood J."/>
            <person name="Kuo A."/>
            <person name="Brueggeman A."/>
            <person name="Dunigan D."/>
            <person name="Gurnon J."/>
            <person name="Ladunga I."/>
            <person name="Lindquist E."/>
            <person name="Lucas S."/>
            <person name="Pangilinan J."/>
            <person name="Proschold T."/>
            <person name="Salamov A."/>
            <person name="Schmutz J."/>
            <person name="Weeks D."/>
            <person name="Yamada T."/>
            <person name="Claverie J.M."/>
            <person name="Grigoriev I."/>
            <person name="Van Etten J."/>
            <person name="Lomsadze A."/>
            <person name="Borodovsky M."/>
        </authorList>
    </citation>
    <scope>NUCLEOTIDE SEQUENCE [LARGE SCALE GENOMIC DNA]</scope>
    <source>
        <strain evidence="1 2">C-169</strain>
    </source>
</reference>
<keyword evidence="2" id="KW-1185">Reference proteome</keyword>
<dbReference type="KEGG" id="csl:COCSUDRAFT_34540"/>
<sequence length="66" mass="7021">MIAKRLGNGGLVANTITEHKNPFLTLDLYSREATAAEGLYPLLVGMYPLLVEAAMQLGCQAVVAVC</sequence>
<proteinExistence type="predicted"/>
<name>I0YIY0_COCSC</name>
<evidence type="ECO:0000313" key="1">
    <source>
        <dbReference type="EMBL" id="EIE18349.1"/>
    </source>
</evidence>
<dbReference type="Proteomes" id="UP000007264">
    <property type="component" value="Unassembled WGS sequence"/>
</dbReference>
<accession>I0YIY0</accession>
<gene>
    <name evidence="1" type="ORF">COCSUDRAFT_34540</name>
</gene>
<organism evidence="1 2">
    <name type="scientific">Coccomyxa subellipsoidea (strain C-169)</name>
    <name type="common">Green microalga</name>
    <dbReference type="NCBI Taxonomy" id="574566"/>
    <lineage>
        <taxon>Eukaryota</taxon>
        <taxon>Viridiplantae</taxon>
        <taxon>Chlorophyta</taxon>
        <taxon>core chlorophytes</taxon>
        <taxon>Trebouxiophyceae</taxon>
        <taxon>Trebouxiophyceae incertae sedis</taxon>
        <taxon>Coccomyxaceae</taxon>
        <taxon>Coccomyxa</taxon>
        <taxon>Coccomyxa subellipsoidea</taxon>
    </lineage>
</organism>
<dbReference type="AlphaFoldDB" id="I0YIY0"/>
<comment type="caution">
    <text evidence="1">The sequence shown here is derived from an EMBL/GenBank/DDBJ whole genome shotgun (WGS) entry which is preliminary data.</text>
</comment>
<dbReference type="EMBL" id="AGSI01000024">
    <property type="protein sequence ID" value="EIE18349.1"/>
    <property type="molecule type" value="Genomic_DNA"/>
</dbReference>
<dbReference type="RefSeq" id="XP_005642893.1">
    <property type="nucleotide sequence ID" value="XM_005642836.1"/>
</dbReference>
<protein>
    <submittedName>
        <fullName evidence="1">Uncharacterized protein</fullName>
    </submittedName>
</protein>